<dbReference type="SUPFAM" id="SSF52080">
    <property type="entry name" value="Ribosomal proteins L15p and L18e"/>
    <property type="match status" value="1"/>
</dbReference>
<dbReference type="HAMAP" id="MF_01341">
    <property type="entry name" value="Ribosomal_uL15"/>
    <property type="match status" value="1"/>
</dbReference>
<feature type="domain" description="Large ribosomal subunit protein uL15/eL18" evidence="6">
    <location>
        <begin position="76"/>
        <end position="149"/>
    </location>
</feature>
<feature type="compositionally biased region" description="Basic residues" evidence="5">
    <location>
        <begin position="31"/>
        <end position="40"/>
    </location>
</feature>
<dbReference type="Proteomes" id="UP000188174">
    <property type="component" value="Chromosome"/>
</dbReference>
<dbReference type="RefSeq" id="WP_322853557.1">
    <property type="nucleotide sequence ID" value="NZ_CP019630.1"/>
</dbReference>
<proteinExistence type="inferred from homology"/>
<dbReference type="NCBIfam" id="TIGR01071">
    <property type="entry name" value="rplO_bact"/>
    <property type="match status" value="1"/>
</dbReference>
<evidence type="ECO:0000256" key="5">
    <source>
        <dbReference type="SAM" id="MobiDB-lite"/>
    </source>
</evidence>
<gene>
    <name evidence="4" type="primary">rplO</name>
    <name evidence="7" type="ORF">B0E33_11405</name>
</gene>
<name>A0ABN4WVC2_9HYPH</name>
<evidence type="ECO:0000256" key="2">
    <source>
        <dbReference type="ARBA" id="ARBA00022980"/>
    </source>
</evidence>
<dbReference type="EMBL" id="CP019630">
    <property type="protein sequence ID" value="AQQ04122.1"/>
    <property type="molecule type" value="Genomic_DNA"/>
</dbReference>
<dbReference type="PANTHER" id="PTHR12934:SF11">
    <property type="entry name" value="LARGE RIBOSOMAL SUBUNIT PROTEIN UL15M"/>
    <property type="match status" value="1"/>
</dbReference>
<dbReference type="GO" id="GO:0005840">
    <property type="term" value="C:ribosome"/>
    <property type="evidence" value="ECO:0007669"/>
    <property type="project" value="UniProtKB-KW"/>
</dbReference>
<comment type="function">
    <text evidence="4">Binds to the 23S rRNA.</text>
</comment>
<keyword evidence="2 4" id="KW-0689">Ribosomal protein</keyword>
<feature type="region of interest" description="Disordered" evidence="5">
    <location>
        <begin position="1"/>
        <end position="60"/>
    </location>
</feature>
<evidence type="ECO:0000256" key="3">
    <source>
        <dbReference type="ARBA" id="ARBA00023274"/>
    </source>
</evidence>
<comment type="subunit">
    <text evidence="4">Part of the 50S ribosomal subunit.</text>
</comment>
<evidence type="ECO:0000259" key="6">
    <source>
        <dbReference type="Pfam" id="PF00828"/>
    </source>
</evidence>
<reference evidence="7 8" key="1">
    <citation type="submission" date="2017-02" db="EMBL/GenBank/DDBJ databases">
        <authorList>
            <person name="Jeong S."/>
        </authorList>
    </citation>
    <scope>NUCLEOTIDE SEQUENCE [LARGE SCALE GENOMIC DNA]</scope>
    <source>
        <strain evidence="7 8">RMAR6-6</strain>
    </source>
</reference>
<keyword evidence="4" id="KW-0699">rRNA-binding</keyword>
<keyword evidence="4" id="KW-0694">RNA-binding</keyword>
<dbReference type="InterPro" id="IPR030878">
    <property type="entry name" value="Ribosomal_uL15"/>
</dbReference>
<protein>
    <recommendedName>
        <fullName evidence="4">Large ribosomal subunit protein uL15</fullName>
    </recommendedName>
</protein>
<accession>A0ABN4WVC2</accession>
<dbReference type="Gene3D" id="3.100.10.10">
    <property type="match status" value="1"/>
</dbReference>
<organism evidence="7 8">
    <name type="scientific">Roseibium algicola</name>
    <dbReference type="NCBI Taxonomy" id="2857014"/>
    <lineage>
        <taxon>Bacteria</taxon>
        <taxon>Pseudomonadati</taxon>
        <taxon>Pseudomonadota</taxon>
        <taxon>Alphaproteobacteria</taxon>
        <taxon>Hyphomicrobiales</taxon>
        <taxon>Stappiaceae</taxon>
        <taxon>Roseibium</taxon>
    </lineage>
</organism>
<dbReference type="InterPro" id="IPR036227">
    <property type="entry name" value="Ribosomal_uL15/eL18_sf"/>
</dbReference>
<evidence type="ECO:0000313" key="8">
    <source>
        <dbReference type="Proteomes" id="UP000188174"/>
    </source>
</evidence>
<dbReference type="Pfam" id="PF00828">
    <property type="entry name" value="Ribosomal_L27A"/>
    <property type="match status" value="1"/>
</dbReference>
<dbReference type="InterPro" id="IPR021131">
    <property type="entry name" value="Ribosomal_uL15/eL18"/>
</dbReference>
<comment type="similarity">
    <text evidence="1 4">Belongs to the universal ribosomal protein uL15 family.</text>
</comment>
<evidence type="ECO:0000313" key="7">
    <source>
        <dbReference type="EMBL" id="AQQ04122.1"/>
    </source>
</evidence>
<sequence length="295" mass="33295">MIRLNKLSDRPGSTRQRRRKARGIGTGKGKTAGRGHKGQKSRSGASLFGQEGGQNPLVRRLPKRGFTSRDKTPWCEINLQQIQEKIDQHRLDINQTIDEDALFQAGLMRRGRMYARVLGVGELKQAIELHVAHSSKGARSKIERSGGKVKNLASAVKNLDSKHLYGLYNKEVNIKEAIQINFEGVSMYLKSNVDRYNINATDTVNVDIEVRLDDTEKMIEPDLLSELSILFDGYGIESEVQSLDFSQIYNDISSRNVFNSTVKYHPTETGSLDILVNIMRGHERIARTRHTLDCE</sequence>
<dbReference type="InterPro" id="IPR005749">
    <property type="entry name" value="Ribosomal_uL15_bac-type"/>
</dbReference>
<evidence type="ECO:0000256" key="4">
    <source>
        <dbReference type="HAMAP-Rule" id="MF_01341"/>
    </source>
</evidence>
<keyword evidence="3 4" id="KW-0687">Ribonucleoprotein</keyword>
<evidence type="ECO:0000256" key="1">
    <source>
        <dbReference type="ARBA" id="ARBA00007320"/>
    </source>
</evidence>
<keyword evidence="8" id="KW-1185">Reference proteome</keyword>
<dbReference type="PANTHER" id="PTHR12934">
    <property type="entry name" value="50S RIBOSOMAL PROTEIN L15"/>
    <property type="match status" value="1"/>
</dbReference>